<dbReference type="EMBL" id="QXGF01000324">
    <property type="protein sequence ID" value="KAE8942086.1"/>
    <property type="molecule type" value="Genomic_DNA"/>
</dbReference>
<proteinExistence type="predicted"/>
<dbReference type="EMBL" id="QXGA01000264">
    <property type="protein sequence ID" value="KAE9148949.1"/>
    <property type="molecule type" value="Genomic_DNA"/>
</dbReference>
<evidence type="ECO:0000313" key="6">
    <source>
        <dbReference type="EMBL" id="KAE9349925.1"/>
    </source>
</evidence>
<dbReference type="Proteomes" id="UP000437068">
    <property type="component" value="Unassembled WGS sequence"/>
</dbReference>
<dbReference type="EMBL" id="QXFY01000268">
    <property type="protein sequence ID" value="KAE9349925.1"/>
    <property type="molecule type" value="Genomic_DNA"/>
</dbReference>
<organism evidence="2 10">
    <name type="scientific">Phytophthora fragariae</name>
    <dbReference type="NCBI Taxonomy" id="53985"/>
    <lineage>
        <taxon>Eukaryota</taxon>
        <taxon>Sar</taxon>
        <taxon>Stramenopiles</taxon>
        <taxon>Oomycota</taxon>
        <taxon>Peronosporomycetes</taxon>
        <taxon>Peronosporales</taxon>
        <taxon>Peronosporaceae</taxon>
        <taxon>Phytophthora</taxon>
    </lineage>
</organism>
<evidence type="ECO:0000313" key="1">
    <source>
        <dbReference type="EMBL" id="KAE8942086.1"/>
    </source>
</evidence>
<dbReference type="EMBL" id="QXFZ01000312">
    <property type="protein sequence ID" value="KAE9121697.1"/>
    <property type="molecule type" value="Genomic_DNA"/>
</dbReference>
<dbReference type="EMBL" id="QXGE01000268">
    <property type="protein sequence ID" value="KAE9317888.1"/>
    <property type="molecule type" value="Genomic_DNA"/>
</dbReference>
<dbReference type="EMBL" id="QXFX01000270">
    <property type="protein sequence ID" value="KAE9122735.1"/>
    <property type="molecule type" value="Genomic_DNA"/>
</dbReference>
<evidence type="ECO:0000313" key="7">
    <source>
        <dbReference type="Proteomes" id="UP000429523"/>
    </source>
</evidence>
<dbReference type="Proteomes" id="UP000429523">
    <property type="component" value="Unassembled WGS sequence"/>
</dbReference>
<evidence type="ECO:0000313" key="4">
    <source>
        <dbReference type="EMBL" id="KAE9148949.1"/>
    </source>
</evidence>
<gene>
    <name evidence="5" type="ORF">PF001_g6629</name>
    <name evidence="4" type="ORF">PF006_g6512</name>
    <name evidence="2" type="ORF">PF007_g7724</name>
    <name evidence="6" type="ORF">PF008_g6685</name>
    <name evidence="1" type="ORF">PF009_g8141</name>
    <name evidence="3" type="ORF">PF010_g6641</name>
</gene>
<name>A0A6A3SW23_9STRA</name>
<reference evidence="7 8" key="1">
    <citation type="submission" date="2018-08" db="EMBL/GenBank/DDBJ databases">
        <title>Genomic investigation of the strawberry pathogen Phytophthora fragariae indicates pathogenicity is determined by transcriptional variation in three key races.</title>
        <authorList>
            <person name="Adams T.M."/>
            <person name="Armitage A.D."/>
            <person name="Sobczyk M.K."/>
            <person name="Bates H.J."/>
            <person name="Dunwell J.M."/>
            <person name="Nellist C.F."/>
            <person name="Harrison R.J."/>
        </authorList>
    </citation>
    <scope>NUCLEOTIDE SEQUENCE [LARGE SCALE GENOMIC DNA]</scope>
    <source>
        <strain evidence="5 8">A4</strain>
        <strain evidence="4 9">NOV-5</strain>
        <strain evidence="2 10">NOV-71</strain>
        <strain evidence="6 11">NOV-77</strain>
        <strain evidence="1 7">NOV-9</strain>
        <strain evidence="3 12">ONT-3</strain>
    </source>
</reference>
<sequence>MVGPLLQTRFEWRHARWRIVTQLKAPDIVREYDEPQFVHLLRRESVLQDPLNQDLDCSTDFIITSSMPFSWGLISLQVERVTTCFVISVSGELLQLPVHVDPEGGQQVSADDVFVVINVHHETWHSLCGLDGPGSGVNEGVQQSLRLGHDRVRANRQALHWCVKQDLLHIAVCSDMQVLV</sequence>
<evidence type="ECO:0000313" key="12">
    <source>
        <dbReference type="Proteomes" id="UP000488956"/>
    </source>
</evidence>
<dbReference type="Proteomes" id="UP000486351">
    <property type="component" value="Unassembled WGS sequence"/>
</dbReference>
<evidence type="ECO:0000313" key="11">
    <source>
        <dbReference type="Proteomes" id="UP000486351"/>
    </source>
</evidence>
<dbReference type="Proteomes" id="UP000488956">
    <property type="component" value="Unassembled WGS sequence"/>
</dbReference>
<dbReference type="AlphaFoldDB" id="A0A6A3SW23"/>
<protein>
    <submittedName>
        <fullName evidence="2">Uncharacterized protein</fullName>
    </submittedName>
</protein>
<evidence type="ECO:0000313" key="2">
    <source>
        <dbReference type="EMBL" id="KAE9121697.1"/>
    </source>
</evidence>
<evidence type="ECO:0000313" key="3">
    <source>
        <dbReference type="EMBL" id="KAE9122735.1"/>
    </source>
</evidence>
<dbReference type="Proteomes" id="UP000440732">
    <property type="component" value="Unassembled WGS sequence"/>
</dbReference>
<evidence type="ECO:0000313" key="10">
    <source>
        <dbReference type="Proteomes" id="UP000441208"/>
    </source>
</evidence>
<evidence type="ECO:0000313" key="8">
    <source>
        <dbReference type="Proteomes" id="UP000437068"/>
    </source>
</evidence>
<evidence type="ECO:0000313" key="5">
    <source>
        <dbReference type="EMBL" id="KAE9317888.1"/>
    </source>
</evidence>
<evidence type="ECO:0000313" key="9">
    <source>
        <dbReference type="Proteomes" id="UP000440732"/>
    </source>
</evidence>
<comment type="caution">
    <text evidence="2">The sequence shown here is derived from an EMBL/GenBank/DDBJ whole genome shotgun (WGS) entry which is preliminary data.</text>
</comment>
<accession>A0A6A3SW23</accession>
<dbReference type="Proteomes" id="UP000441208">
    <property type="component" value="Unassembled WGS sequence"/>
</dbReference>